<evidence type="ECO:0000313" key="2">
    <source>
        <dbReference type="Proteomes" id="UP000066042"/>
    </source>
</evidence>
<dbReference type="STRING" id="55802.TBCH5v1_0178"/>
<organism evidence="1 2">
    <name type="scientific">Thermococcus barophilus</name>
    <dbReference type="NCBI Taxonomy" id="55802"/>
    <lineage>
        <taxon>Archaea</taxon>
        <taxon>Methanobacteriati</taxon>
        <taxon>Methanobacteriota</taxon>
        <taxon>Thermococci</taxon>
        <taxon>Thermococcales</taxon>
        <taxon>Thermococcaceae</taxon>
        <taxon>Thermococcus</taxon>
    </lineage>
</organism>
<dbReference type="GeneID" id="26135472"/>
<dbReference type="Proteomes" id="UP000066042">
    <property type="component" value="Chromosome"/>
</dbReference>
<evidence type="ECO:0000313" key="1">
    <source>
        <dbReference type="EMBL" id="ALM74157.1"/>
    </source>
</evidence>
<accession>A0A0S1X8N0</accession>
<dbReference type="EMBL" id="CP013050">
    <property type="protein sequence ID" value="ALM74157.1"/>
    <property type="molecule type" value="Genomic_DNA"/>
</dbReference>
<gene>
    <name evidence="1" type="ORF">TBCH5v1_0178</name>
</gene>
<protein>
    <submittedName>
        <fullName evidence="1">Uncharacterized protein</fullName>
    </submittedName>
</protein>
<sequence>MTNHMVQLIRRLIGGPIGCDEYQYGDDEIYGGAVGAFASLVESISDLPVGSIVTHLFGQPPRIVVEKINQYHYVVSFNYQPAMQSMAWRWYIIATNGEIIEGWYLVDITGHAEFGVYDGGWFRKAGDIYPNAPGDFYVDAP</sequence>
<dbReference type="RefSeq" id="WP_145973151.1">
    <property type="nucleotide sequence ID" value="NZ_CP013050.1"/>
</dbReference>
<proteinExistence type="predicted"/>
<reference evidence="1 2" key="1">
    <citation type="journal article" date="2016" name="Genome Announc.">
        <title>Complete genome sequence of the hyperthermophilic and piezophilic archaeon Thermococcus barophilus Ch5, capable of growth at the expense of hydrogenogenesis from carbon monoxide and formate.</title>
        <authorList>
            <person name="Oger P."/>
            <person name="Sokolova T.G."/>
            <person name="Kozhevnikova D.A."/>
            <person name="Taranov E.A."/>
            <person name="Vannier P."/>
            <person name="Lee H.S."/>
            <person name="Kwon K.K."/>
            <person name="Kang S.G."/>
            <person name="Lee J.H."/>
            <person name="Bonch-Osmolovskaya E.A."/>
            <person name="Lebedinsky A.V."/>
        </authorList>
    </citation>
    <scope>NUCLEOTIDE SEQUENCE [LARGE SCALE GENOMIC DNA]</scope>
    <source>
        <strain evidence="2">Ch5</strain>
    </source>
</reference>
<dbReference type="AlphaFoldDB" id="A0A0S1X8N0"/>
<dbReference type="PATRIC" id="fig|55802.8.peg.176"/>
<name>A0A0S1X8N0_THEBA</name>